<dbReference type="Gene3D" id="3.40.50.300">
    <property type="entry name" value="P-loop containing nucleotide triphosphate hydrolases"/>
    <property type="match status" value="2"/>
</dbReference>
<evidence type="ECO:0000256" key="4">
    <source>
        <dbReference type="ARBA" id="ARBA00022475"/>
    </source>
</evidence>
<keyword evidence="4" id="KW-1003">Cell membrane</keyword>
<keyword evidence="5" id="KW-0547">Nucleotide-binding</keyword>
<evidence type="ECO:0000256" key="5">
    <source>
        <dbReference type="ARBA" id="ARBA00022741"/>
    </source>
</evidence>
<name>A0ABR7RJA0_9PROT</name>
<dbReference type="SMART" id="SM00382">
    <property type="entry name" value="AAA"/>
    <property type="match status" value="2"/>
</dbReference>
<sequence length="478" mass="50902">MSLIVEHLRILGPDGVLVHPASFALRPGEPLVLLGETGSGKSLLAQAIMGVLPPGLRAEGRIVLDGQDILKLAARERRALWGRDVAMLPQEPWAALDPSMRAAAQVEEVDRLVHRQTPSVAASRTAARLSRLGLGGAARRFPFQLSGGMSQRVALAATQAAGARMLIADEPTKGLDAALRDTAGALLRAEAEAGRMLLVITHDVTLARLLGGQAIVMLAGQVVESGALPTLLDAPRHDYTQKLVAAEPERWAAWPRRQPGRTVAAGQGLRKQLGGRELFDGLDLEVAESDVVAIAGPSGCGKTTLGDVLLGMTLPDSGIVRRAEWAGPLGLQKLYQDPLAAFAPHQTLGAGIAELCRRHGLAPSATHALLPRLRLDAGLLHRRPTEVSGGELQRFSLLRTLLLRPALLFADEATSRLDPLTQAEVMQLLLETVQEYGTALLVVTHDAALANKVAGQVVTLPPRNPRIRLDKTASVFRV</sequence>
<dbReference type="PROSITE" id="PS00211">
    <property type="entry name" value="ABC_TRANSPORTER_1"/>
    <property type="match status" value="1"/>
</dbReference>
<dbReference type="InterPro" id="IPR017871">
    <property type="entry name" value="ABC_transporter-like_CS"/>
</dbReference>
<gene>
    <name evidence="9" type="ORF">IBL26_06085</name>
</gene>
<keyword evidence="6 9" id="KW-0067">ATP-binding</keyword>
<dbReference type="InterPro" id="IPR003439">
    <property type="entry name" value="ABC_transporter-like_ATP-bd"/>
</dbReference>
<comment type="similarity">
    <text evidence="2">Belongs to the ABC transporter superfamily.</text>
</comment>
<dbReference type="InterPro" id="IPR003593">
    <property type="entry name" value="AAA+_ATPase"/>
</dbReference>
<dbReference type="InterPro" id="IPR027417">
    <property type="entry name" value="P-loop_NTPase"/>
</dbReference>
<organism evidence="9 10">
    <name type="scientific">Teichococcus aerophilus</name>
    <dbReference type="NCBI Taxonomy" id="1224513"/>
    <lineage>
        <taxon>Bacteria</taxon>
        <taxon>Pseudomonadati</taxon>
        <taxon>Pseudomonadota</taxon>
        <taxon>Alphaproteobacteria</taxon>
        <taxon>Acetobacterales</taxon>
        <taxon>Roseomonadaceae</taxon>
        <taxon>Roseomonas</taxon>
    </lineage>
</organism>
<evidence type="ECO:0000256" key="3">
    <source>
        <dbReference type="ARBA" id="ARBA00022448"/>
    </source>
</evidence>
<accession>A0ABR7RJA0</accession>
<dbReference type="PROSITE" id="PS00675">
    <property type="entry name" value="SIGMA54_INTERACT_1"/>
    <property type="match status" value="1"/>
</dbReference>
<evidence type="ECO:0000256" key="7">
    <source>
        <dbReference type="ARBA" id="ARBA00023136"/>
    </source>
</evidence>
<evidence type="ECO:0000256" key="1">
    <source>
        <dbReference type="ARBA" id="ARBA00004417"/>
    </source>
</evidence>
<evidence type="ECO:0000256" key="6">
    <source>
        <dbReference type="ARBA" id="ARBA00022840"/>
    </source>
</evidence>
<comment type="caution">
    <text evidence="9">The sequence shown here is derived from an EMBL/GenBank/DDBJ whole genome shotgun (WGS) entry which is preliminary data.</text>
</comment>
<dbReference type="InterPro" id="IPR025662">
    <property type="entry name" value="Sigma_54_int_dom_ATP-bd_1"/>
</dbReference>
<keyword evidence="10" id="KW-1185">Reference proteome</keyword>
<dbReference type="InterPro" id="IPR050388">
    <property type="entry name" value="ABC_Ni/Peptide_Import"/>
</dbReference>
<dbReference type="PROSITE" id="PS50893">
    <property type="entry name" value="ABC_TRANSPORTER_2"/>
    <property type="match status" value="2"/>
</dbReference>
<feature type="domain" description="ABC transporter" evidence="8">
    <location>
        <begin position="3"/>
        <end position="244"/>
    </location>
</feature>
<evidence type="ECO:0000313" key="9">
    <source>
        <dbReference type="EMBL" id="MBC9206398.1"/>
    </source>
</evidence>
<evidence type="ECO:0000256" key="2">
    <source>
        <dbReference type="ARBA" id="ARBA00005417"/>
    </source>
</evidence>
<evidence type="ECO:0000313" key="10">
    <source>
        <dbReference type="Proteomes" id="UP000626026"/>
    </source>
</evidence>
<comment type="subcellular location">
    <subcellularLocation>
        <location evidence="1">Cell inner membrane</location>
        <topology evidence="1">Peripheral membrane protein</topology>
    </subcellularLocation>
</comment>
<dbReference type="RefSeq" id="WP_187783576.1">
    <property type="nucleotide sequence ID" value="NZ_JACTVA010000007.1"/>
</dbReference>
<reference evidence="9 10" key="1">
    <citation type="journal article" date="2013" name="Int. J. Syst. Evol. Microbiol.">
        <title>Roseomonas aerophila sp. nov., isolated from air.</title>
        <authorList>
            <person name="Kim S.J."/>
            <person name="Weon H.Y."/>
            <person name="Ahn J.H."/>
            <person name="Hong S.B."/>
            <person name="Seok S.J."/>
            <person name="Whang K.S."/>
            <person name="Kwon S.W."/>
        </authorList>
    </citation>
    <scope>NUCLEOTIDE SEQUENCE [LARGE SCALE GENOMIC DNA]</scope>
    <source>
        <strain evidence="9 10">NBRC 108923</strain>
    </source>
</reference>
<feature type="domain" description="ABC transporter" evidence="8">
    <location>
        <begin position="264"/>
        <end position="477"/>
    </location>
</feature>
<keyword evidence="3" id="KW-0813">Transport</keyword>
<keyword evidence="7" id="KW-0472">Membrane</keyword>
<dbReference type="EMBL" id="JACTVA010000007">
    <property type="protein sequence ID" value="MBC9206398.1"/>
    <property type="molecule type" value="Genomic_DNA"/>
</dbReference>
<dbReference type="PANTHER" id="PTHR43297:SF7">
    <property type="entry name" value="D,D-DIPEPTIDE TRANSPORT ATP-BINDING PROTEIN DDPD-RELATED"/>
    <property type="match status" value="1"/>
</dbReference>
<dbReference type="Pfam" id="PF00005">
    <property type="entry name" value="ABC_tran"/>
    <property type="match status" value="2"/>
</dbReference>
<evidence type="ECO:0000259" key="8">
    <source>
        <dbReference type="PROSITE" id="PS50893"/>
    </source>
</evidence>
<dbReference type="Proteomes" id="UP000626026">
    <property type="component" value="Unassembled WGS sequence"/>
</dbReference>
<protein>
    <submittedName>
        <fullName evidence="9">ABC transporter ATP-binding protein</fullName>
    </submittedName>
</protein>
<dbReference type="PANTHER" id="PTHR43297">
    <property type="entry name" value="OLIGOPEPTIDE TRANSPORT ATP-BINDING PROTEIN APPD"/>
    <property type="match status" value="1"/>
</dbReference>
<dbReference type="GO" id="GO:0005524">
    <property type="term" value="F:ATP binding"/>
    <property type="evidence" value="ECO:0007669"/>
    <property type="project" value="UniProtKB-KW"/>
</dbReference>
<proteinExistence type="inferred from homology"/>
<dbReference type="SUPFAM" id="SSF52540">
    <property type="entry name" value="P-loop containing nucleoside triphosphate hydrolases"/>
    <property type="match status" value="2"/>
</dbReference>